<dbReference type="AlphaFoldDB" id="A0A1G9Y4I6"/>
<name>A0A1G9Y4I6_9FIRM</name>
<proteinExistence type="predicted"/>
<evidence type="ECO:0008006" key="3">
    <source>
        <dbReference type="Google" id="ProtNLM"/>
    </source>
</evidence>
<protein>
    <recommendedName>
        <fullName evidence="3">DUF4364 family protein</fullName>
    </recommendedName>
</protein>
<accession>A0A1G9Y4I6</accession>
<reference evidence="2" key="1">
    <citation type="submission" date="2016-10" db="EMBL/GenBank/DDBJ databases">
        <authorList>
            <person name="Varghese N."/>
            <person name="Submissions S."/>
        </authorList>
    </citation>
    <scope>NUCLEOTIDE SEQUENCE [LARGE SCALE GENOMIC DNA]</scope>
    <source>
        <strain evidence="2">M83</strain>
    </source>
</reference>
<organism evidence="1 2">
    <name type="scientific">Lachnospira pectinoschiza</name>
    <dbReference type="NCBI Taxonomy" id="28052"/>
    <lineage>
        <taxon>Bacteria</taxon>
        <taxon>Bacillati</taxon>
        <taxon>Bacillota</taxon>
        <taxon>Clostridia</taxon>
        <taxon>Lachnospirales</taxon>
        <taxon>Lachnospiraceae</taxon>
        <taxon>Lachnospira</taxon>
    </lineage>
</organism>
<dbReference type="InterPro" id="IPR025374">
    <property type="entry name" value="DUF4364"/>
</dbReference>
<evidence type="ECO:0000313" key="1">
    <source>
        <dbReference type="EMBL" id="SDN03994.1"/>
    </source>
</evidence>
<gene>
    <name evidence="1" type="ORF">SAMN05216544_1686</name>
</gene>
<dbReference type="OrthoDB" id="9783597at2"/>
<evidence type="ECO:0000313" key="2">
    <source>
        <dbReference type="Proteomes" id="UP000187651"/>
    </source>
</evidence>
<dbReference type="EMBL" id="FNHZ01000005">
    <property type="protein sequence ID" value="SDN03994.1"/>
    <property type="molecule type" value="Genomic_DNA"/>
</dbReference>
<dbReference type="Pfam" id="PF14277">
    <property type="entry name" value="DUF4364"/>
    <property type="match status" value="1"/>
</dbReference>
<keyword evidence="2" id="KW-1185">Reference proteome</keyword>
<dbReference type="RefSeq" id="WP_027432199.1">
    <property type="nucleotide sequence ID" value="NZ_FNHZ01000005.1"/>
</dbReference>
<sequence length="171" mass="20050">MEGNATTLYKLMILYMLSKVNFPLTNSQMSTFMLEKQYTDYFTFQETINSLVADSFIKRSNYQNNTQYQLTKDGVDTIAFFYTKISSSIREEIDEYLITNKYNLKNESGTTSDYYRTTDGTYMTDCKVKEGNINIIELSLNVPLEEQAETICAKWRENSQEIYEFIINKLM</sequence>
<dbReference type="Proteomes" id="UP000187651">
    <property type="component" value="Unassembled WGS sequence"/>
</dbReference>